<keyword evidence="1" id="KW-0472">Membrane</keyword>
<keyword evidence="3" id="KW-1185">Reference proteome</keyword>
<dbReference type="STRING" id="349095.SAMN05660299_02452"/>
<dbReference type="PANTHER" id="PTHR35867">
    <property type="entry name" value="PROTEIN RSEC"/>
    <property type="match status" value="1"/>
</dbReference>
<keyword evidence="1" id="KW-0812">Transmembrane</keyword>
<organism evidence="2 3">
    <name type="scientific">Megasphaera paucivorans</name>
    <dbReference type="NCBI Taxonomy" id="349095"/>
    <lineage>
        <taxon>Bacteria</taxon>
        <taxon>Bacillati</taxon>
        <taxon>Bacillota</taxon>
        <taxon>Negativicutes</taxon>
        <taxon>Veillonellales</taxon>
        <taxon>Veillonellaceae</taxon>
        <taxon>Megasphaera</taxon>
    </lineage>
</organism>
<name>A0A1H0A3T9_9FIRM</name>
<accession>A0A1H0A3T9</accession>
<dbReference type="PANTHER" id="PTHR35867:SF1">
    <property type="entry name" value="PROTEIN RSEC"/>
    <property type="match status" value="1"/>
</dbReference>
<dbReference type="Proteomes" id="UP000199309">
    <property type="component" value="Unassembled WGS sequence"/>
</dbReference>
<feature type="transmembrane region" description="Helical" evidence="1">
    <location>
        <begin position="64"/>
        <end position="90"/>
    </location>
</feature>
<dbReference type="AlphaFoldDB" id="A0A1H0A3T9"/>
<evidence type="ECO:0000256" key="1">
    <source>
        <dbReference type="SAM" id="Phobius"/>
    </source>
</evidence>
<reference evidence="2 3" key="1">
    <citation type="submission" date="2016-10" db="EMBL/GenBank/DDBJ databases">
        <authorList>
            <person name="de Groot N.N."/>
        </authorList>
    </citation>
    <scope>NUCLEOTIDE SEQUENCE [LARGE SCALE GENOMIC DNA]</scope>
    <source>
        <strain evidence="2 3">DSM 16981</strain>
    </source>
</reference>
<gene>
    <name evidence="2" type="ORF">SAMN05660299_02452</name>
</gene>
<dbReference type="OrthoDB" id="307768at2"/>
<keyword evidence="1" id="KW-1133">Transmembrane helix</keyword>
<evidence type="ECO:0000313" key="3">
    <source>
        <dbReference type="Proteomes" id="UP000199309"/>
    </source>
</evidence>
<dbReference type="EMBL" id="FNHQ01000035">
    <property type="protein sequence ID" value="SDN28238.1"/>
    <property type="molecule type" value="Genomic_DNA"/>
</dbReference>
<protein>
    <submittedName>
        <fullName evidence="2">Positive regulator of sigma(E), RseC/MucC</fullName>
    </submittedName>
</protein>
<dbReference type="RefSeq" id="WP_091652376.1">
    <property type="nucleotide sequence ID" value="NZ_FNHQ01000035.1"/>
</dbReference>
<dbReference type="InterPro" id="IPR007359">
    <property type="entry name" value="SigmaE_reg_RseC_MucC"/>
</dbReference>
<proteinExistence type="predicted"/>
<dbReference type="Pfam" id="PF04246">
    <property type="entry name" value="RseC_MucC"/>
    <property type="match status" value="1"/>
</dbReference>
<dbReference type="PIRSF" id="PIRSF004923">
    <property type="entry name" value="RseC"/>
    <property type="match status" value="1"/>
</dbReference>
<dbReference type="InterPro" id="IPR026268">
    <property type="entry name" value="RseC"/>
</dbReference>
<feature type="transmembrane region" description="Helical" evidence="1">
    <location>
        <begin position="102"/>
        <end position="119"/>
    </location>
</feature>
<evidence type="ECO:0000313" key="2">
    <source>
        <dbReference type="EMBL" id="SDN28238.1"/>
    </source>
</evidence>
<sequence length="137" mass="14395">MKTEVGTITAIKDNNLAEVKVGRHSDCMACGACPGAENITITAINTLHAKLGQKVEFEVRDANIVIGAFICFIMPLLAALVGALAGRFAALSWGYDITQAEIIGGIAAFALGLVGVKLFDRSLSKAEHTKPKIIALV</sequence>